<evidence type="ECO:0000313" key="2">
    <source>
        <dbReference type="EMBL" id="MBA1143615.1"/>
    </source>
</evidence>
<dbReference type="InterPro" id="IPR018717">
    <property type="entry name" value="DUF2241"/>
</dbReference>
<name>A0A838BAY6_9HYPH</name>
<reference evidence="2 3" key="1">
    <citation type="submission" date="2020-07" db="EMBL/GenBank/DDBJ databases">
        <title>Definition of the novel symbiovar canariense within Mesorhizobium novociceri, a new species of genus Mesorhizobium nodulating Cicer canariense in the Caldera de Taburiente National Park (La Palma, Canary Islands).</title>
        <authorList>
            <person name="Leon-Barrios M."/>
            <person name="Perez-Yepez J."/>
            <person name="Flores-Felix J.D."/>
            <person name="Ramirez-Baena M.H."/>
            <person name="Pulido-Suarez L."/>
            <person name="Igual J.M."/>
            <person name="Velazquez E."/>
            <person name="Peix A."/>
        </authorList>
    </citation>
    <scope>NUCLEOTIDE SEQUENCE [LARGE SCALE GENOMIC DNA]</scope>
    <source>
        <strain evidence="2 3">CCANP35</strain>
    </source>
</reference>
<comment type="caution">
    <text evidence="2">The sequence shown here is derived from an EMBL/GenBank/DDBJ whole genome shotgun (WGS) entry which is preliminary data.</text>
</comment>
<dbReference type="Proteomes" id="UP000558284">
    <property type="component" value="Unassembled WGS sequence"/>
</dbReference>
<evidence type="ECO:0000313" key="3">
    <source>
        <dbReference type="Proteomes" id="UP000558284"/>
    </source>
</evidence>
<organism evidence="2 3">
    <name type="scientific">Mesorhizobium neociceri</name>
    <dbReference type="NCBI Taxonomy" id="1307853"/>
    <lineage>
        <taxon>Bacteria</taxon>
        <taxon>Pseudomonadati</taxon>
        <taxon>Pseudomonadota</taxon>
        <taxon>Alphaproteobacteria</taxon>
        <taxon>Hyphomicrobiales</taxon>
        <taxon>Phyllobacteriaceae</taxon>
        <taxon>Mesorhizobium</taxon>
    </lineage>
</organism>
<sequence length="166" mass="18077">MNGETDLKKLLATMSPDLLPDIYVFATLTPGTTQPEGLDPVMVFREREGLTLIVTEDAARVAGLTASFRCRMITLNIHSSLEAVGFLAAITTRLAAAGMGVNPVSAFYHDHLFVPADRAEEAMELLRELARQSFATKDLQRDDVEAIASGRMSSESDHLDALLDPE</sequence>
<protein>
    <submittedName>
        <fullName evidence="2">ACT domain-containing protein</fullName>
    </submittedName>
</protein>
<feature type="domain" description="DUF2241" evidence="1">
    <location>
        <begin position="2"/>
        <end position="71"/>
    </location>
</feature>
<dbReference type="PANTHER" id="PTHR39199">
    <property type="entry name" value="BLR5128 PROTEIN"/>
    <property type="match status" value="1"/>
</dbReference>
<dbReference type="Pfam" id="PF10000">
    <property type="entry name" value="ACT_3"/>
    <property type="match status" value="1"/>
</dbReference>
<evidence type="ECO:0000259" key="1">
    <source>
        <dbReference type="Pfam" id="PF10000"/>
    </source>
</evidence>
<dbReference type="AlphaFoldDB" id="A0A838BAY6"/>
<dbReference type="Gene3D" id="3.30.2130.10">
    <property type="entry name" value="VC0802-like"/>
    <property type="match status" value="1"/>
</dbReference>
<keyword evidence="3" id="KW-1185">Reference proteome</keyword>
<proteinExistence type="predicted"/>
<accession>A0A838BAY6</accession>
<dbReference type="PANTHER" id="PTHR39199:SF1">
    <property type="entry name" value="BLR5128 PROTEIN"/>
    <property type="match status" value="1"/>
</dbReference>
<dbReference type="SUPFAM" id="SSF55021">
    <property type="entry name" value="ACT-like"/>
    <property type="match status" value="2"/>
</dbReference>
<dbReference type="EMBL" id="JACDTY010000015">
    <property type="protein sequence ID" value="MBA1143615.1"/>
    <property type="molecule type" value="Genomic_DNA"/>
</dbReference>
<gene>
    <name evidence="2" type="ORF">H0241_25670</name>
</gene>
<dbReference type="InterPro" id="IPR045865">
    <property type="entry name" value="ACT-like_dom_sf"/>
</dbReference>